<protein>
    <submittedName>
        <fullName evidence="3">Class I SAM-dependent methyltransferase</fullName>
    </submittedName>
</protein>
<evidence type="ECO:0000313" key="2">
    <source>
        <dbReference type="EMBL" id="MCU4719363.1"/>
    </source>
</evidence>
<dbReference type="InterPro" id="IPR029063">
    <property type="entry name" value="SAM-dependent_MTases_sf"/>
</dbReference>
<feature type="domain" description="Methyltransferase" evidence="1">
    <location>
        <begin position="47"/>
        <end position="136"/>
    </location>
</feature>
<gene>
    <name evidence="3" type="ORF">OB914_15560</name>
    <name evidence="2" type="ORF">OB916_15025</name>
</gene>
<evidence type="ECO:0000313" key="5">
    <source>
        <dbReference type="Proteomes" id="UP001209746"/>
    </source>
</evidence>
<dbReference type="Proteomes" id="UP001209746">
    <property type="component" value="Unassembled WGS sequence"/>
</dbReference>
<dbReference type="EMBL" id="JAOPKC010000026">
    <property type="protein sequence ID" value="MCU4719363.1"/>
    <property type="molecule type" value="Genomic_DNA"/>
</dbReference>
<reference evidence="3" key="1">
    <citation type="submission" date="2023-02" db="EMBL/GenBank/DDBJ databases">
        <title>Enrichment on poylsaccharides allowed isolation of novel metabolic and taxonomic groups of Haloarchaea.</title>
        <authorList>
            <person name="Sorokin D.Y."/>
            <person name="Elcheninov A.G."/>
            <person name="Khizhniak T.V."/>
            <person name="Kolganova T.V."/>
            <person name="Kublanov I.V."/>
        </authorList>
    </citation>
    <scope>NUCLEOTIDE SEQUENCE</scope>
    <source>
        <strain evidence="2 4">HArc-curdl5-1</strain>
        <strain evidence="3">HArc-curdl7</strain>
    </source>
</reference>
<keyword evidence="3" id="KW-0808">Transferase</keyword>
<dbReference type="SUPFAM" id="SSF53335">
    <property type="entry name" value="S-adenosyl-L-methionine-dependent methyltransferases"/>
    <property type="match status" value="1"/>
</dbReference>
<name>A0AAE3LG85_9EURY</name>
<sequence>MGEDLSRAVREAYDEIAEEYDDHRTSDDTDVPVLEAFIERLGPDAHVLDAGCGAGVPVTTALAEHATVTGLDFSRAQLSLAGNRLPGTAFVRGDMARLPFERDTFDGLVAFYSVIHVPKERHATLFEEFHRVCRSGAPVVLTVGHTDWVGRNDDWMGMGAEMRWDIPGIERTKRLMRASGFTVEGTETVADTVAEDADAAKPFVWAHA</sequence>
<keyword evidence="3" id="KW-0489">Methyltransferase</keyword>
<dbReference type="InterPro" id="IPR050447">
    <property type="entry name" value="Erg6_SMT_methyltransf"/>
</dbReference>
<organism evidence="3 5">
    <name type="scientific">Halapricum hydrolyticum</name>
    <dbReference type="NCBI Taxonomy" id="2979991"/>
    <lineage>
        <taxon>Archaea</taxon>
        <taxon>Methanobacteriati</taxon>
        <taxon>Methanobacteriota</taxon>
        <taxon>Stenosarchaea group</taxon>
        <taxon>Halobacteria</taxon>
        <taxon>Halobacteriales</taxon>
        <taxon>Haloarculaceae</taxon>
        <taxon>Halapricum</taxon>
    </lineage>
</organism>
<dbReference type="PANTHER" id="PTHR44068">
    <property type="entry name" value="ZGC:194242"/>
    <property type="match status" value="1"/>
</dbReference>
<keyword evidence="4" id="KW-1185">Reference proteome</keyword>
<accession>A0AAE3LG85</accession>
<dbReference type="AlphaFoldDB" id="A0AAE3LG85"/>
<dbReference type="EMBL" id="JAOPKD010000025">
    <property type="protein sequence ID" value="MCU4728372.1"/>
    <property type="molecule type" value="Genomic_DNA"/>
</dbReference>
<dbReference type="InterPro" id="IPR041698">
    <property type="entry name" value="Methyltransf_25"/>
</dbReference>
<dbReference type="PANTHER" id="PTHR44068:SF11">
    <property type="entry name" value="GERANYL DIPHOSPHATE 2-C-METHYLTRANSFERASE"/>
    <property type="match status" value="1"/>
</dbReference>
<evidence type="ECO:0000313" key="4">
    <source>
        <dbReference type="Proteomes" id="UP001208186"/>
    </source>
</evidence>
<dbReference type="Proteomes" id="UP001208186">
    <property type="component" value="Unassembled WGS sequence"/>
</dbReference>
<dbReference type="CDD" id="cd02440">
    <property type="entry name" value="AdoMet_MTases"/>
    <property type="match status" value="1"/>
</dbReference>
<evidence type="ECO:0000313" key="3">
    <source>
        <dbReference type="EMBL" id="MCU4728372.1"/>
    </source>
</evidence>
<dbReference type="GO" id="GO:0032259">
    <property type="term" value="P:methylation"/>
    <property type="evidence" value="ECO:0007669"/>
    <property type="project" value="UniProtKB-KW"/>
</dbReference>
<dbReference type="RefSeq" id="WP_315910110.1">
    <property type="nucleotide sequence ID" value="NZ_JAOPKC010000026.1"/>
</dbReference>
<dbReference type="Gene3D" id="3.40.50.150">
    <property type="entry name" value="Vaccinia Virus protein VP39"/>
    <property type="match status" value="1"/>
</dbReference>
<evidence type="ECO:0000259" key="1">
    <source>
        <dbReference type="Pfam" id="PF13649"/>
    </source>
</evidence>
<proteinExistence type="predicted"/>
<dbReference type="Pfam" id="PF13649">
    <property type="entry name" value="Methyltransf_25"/>
    <property type="match status" value="1"/>
</dbReference>
<dbReference type="GO" id="GO:0008168">
    <property type="term" value="F:methyltransferase activity"/>
    <property type="evidence" value="ECO:0007669"/>
    <property type="project" value="UniProtKB-KW"/>
</dbReference>
<comment type="caution">
    <text evidence="3">The sequence shown here is derived from an EMBL/GenBank/DDBJ whole genome shotgun (WGS) entry which is preliminary data.</text>
</comment>